<feature type="transmembrane region" description="Helical" evidence="1">
    <location>
        <begin position="652"/>
        <end position="676"/>
    </location>
</feature>
<feature type="transmembrane region" description="Helical" evidence="1">
    <location>
        <begin position="307"/>
        <end position="329"/>
    </location>
</feature>
<evidence type="ECO:0000313" key="2">
    <source>
        <dbReference type="EMBL" id="KAK1281786.1"/>
    </source>
</evidence>
<feature type="transmembrane region" description="Helical" evidence="1">
    <location>
        <begin position="133"/>
        <end position="153"/>
    </location>
</feature>
<gene>
    <name evidence="2" type="ORF">QJS10_CPB22g00457</name>
</gene>
<name>A0AAV9BZ02_ACOCL</name>
<feature type="transmembrane region" description="Helical" evidence="1">
    <location>
        <begin position="801"/>
        <end position="820"/>
    </location>
</feature>
<feature type="transmembrane region" description="Helical" evidence="1">
    <location>
        <begin position="749"/>
        <end position="769"/>
    </location>
</feature>
<feature type="transmembrane region" description="Helical" evidence="1">
    <location>
        <begin position="261"/>
        <end position="287"/>
    </location>
</feature>
<comment type="caution">
    <text evidence="2">The sequence shown here is derived from an EMBL/GenBank/DDBJ whole genome shotgun (WGS) entry which is preliminary data.</text>
</comment>
<feature type="transmembrane region" description="Helical" evidence="1">
    <location>
        <begin position="201"/>
        <end position="218"/>
    </location>
</feature>
<feature type="transmembrane region" description="Helical" evidence="1">
    <location>
        <begin position="99"/>
        <end position="121"/>
    </location>
</feature>
<evidence type="ECO:0000313" key="3">
    <source>
        <dbReference type="Proteomes" id="UP001180020"/>
    </source>
</evidence>
<reference evidence="2" key="2">
    <citation type="submission" date="2023-06" db="EMBL/GenBank/DDBJ databases">
        <authorList>
            <person name="Ma L."/>
            <person name="Liu K.-W."/>
            <person name="Li Z."/>
            <person name="Hsiao Y.-Y."/>
            <person name="Qi Y."/>
            <person name="Fu T."/>
            <person name="Tang G."/>
            <person name="Zhang D."/>
            <person name="Sun W.-H."/>
            <person name="Liu D.-K."/>
            <person name="Li Y."/>
            <person name="Chen G.-Z."/>
            <person name="Liu X.-D."/>
            <person name="Liao X.-Y."/>
            <person name="Jiang Y.-T."/>
            <person name="Yu X."/>
            <person name="Hao Y."/>
            <person name="Huang J."/>
            <person name="Zhao X.-W."/>
            <person name="Ke S."/>
            <person name="Chen Y.-Y."/>
            <person name="Wu W.-L."/>
            <person name="Hsu J.-L."/>
            <person name="Lin Y.-F."/>
            <person name="Huang M.-D."/>
            <person name="Li C.-Y."/>
            <person name="Huang L."/>
            <person name="Wang Z.-W."/>
            <person name="Zhao X."/>
            <person name="Zhong W.-Y."/>
            <person name="Peng D.-H."/>
            <person name="Ahmad S."/>
            <person name="Lan S."/>
            <person name="Zhang J.-S."/>
            <person name="Tsai W.-C."/>
            <person name="Van De Peer Y."/>
            <person name="Liu Z.-J."/>
        </authorList>
    </citation>
    <scope>NUCLEOTIDE SEQUENCE</scope>
    <source>
        <strain evidence="2">CP</strain>
        <tissue evidence="2">Leaves</tissue>
    </source>
</reference>
<dbReference type="Proteomes" id="UP001180020">
    <property type="component" value="Unassembled WGS sequence"/>
</dbReference>
<feature type="transmembrane region" description="Helical" evidence="1">
    <location>
        <begin position="776"/>
        <end position="795"/>
    </location>
</feature>
<evidence type="ECO:0000256" key="1">
    <source>
        <dbReference type="SAM" id="Phobius"/>
    </source>
</evidence>
<keyword evidence="1" id="KW-0812">Transmembrane</keyword>
<sequence>MMFDEPLSRHRGYISASISAPSFPTFNGVDSSPDRASSSSAVHFSSAATAANFLHNPRVALALVPAAAFLLDLGGTAVSAVLAVGLAVSYLLDSLRTPAVVPFFAIWLSLLLSQLAFFVAASPSLASAFSSTPLAALASLLSAETTFLLGVWCSLQFKWIRIENRPIAASLERLLFACIPVAAPAIFTWASIAGFGVTDATAYHFAALACFYYWVFSLPRAPSFSPVKHETGQILGPLESCVHTLYLLFAPLLFRIATHHAVLFSSATSVCDLFLLFFIPFLFQLYMAHTRGAMWWVTKDAKQVRDIVVTNGAIAVAVVVVCLEIRIVFRSFGKYLHVPPPLDYVLVTIAMLGGAASAGAYAVGLVEDAFGSVAFTAMAVLVSAAGLACIPIVALHFSHVQSAKRFLVLVMATGLLFIFMQPPITLSWAFHSTMINTAHQSSDDISIYGLIAAKPSWPSWLLILTVLLTLAAVTSIIPIKYIVELRAFYAIGVGITLGIYICAEYFFQAMILYPLLVATIVCASVFVVFTHLPSASSPKILPWVFALLVALFPVTYLLEGQLRGLKSMEEGEVDDKFTSLFAVEGARMALLGLYATLFMLIALEIKFELASLMREKATPTSSGLPPKTRLMHQRRSHVAPSFTIKRLSIEGAWMPAVGNVATALCFGICLILNISLTGGSNRAIFFLAPILLLLNQDSNITSGFGDRQRYFPVTLAISGYLVLFALYRIFEEVWYGDVGWGLQIGGPGWLFAVKNLALLLLALPNHILFNQFMWDFVKQTDVMLLLTLPLNLPSIVMTDIITVRVLGLLGTIYSLAQYLISRQNKIAGMKYI</sequence>
<keyword evidence="3" id="KW-1185">Reference proteome</keyword>
<feature type="transmembrane region" description="Helical" evidence="1">
    <location>
        <begin position="513"/>
        <end position="533"/>
    </location>
</feature>
<protein>
    <recommendedName>
        <fullName evidence="4">No exine formation 1</fullName>
    </recommendedName>
</protein>
<feature type="transmembrane region" description="Helical" evidence="1">
    <location>
        <begin position="488"/>
        <end position="507"/>
    </location>
</feature>
<accession>A0AAV9BZ02</accession>
<feature type="transmembrane region" description="Helical" evidence="1">
    <location>
        <begin position="341"/>
        <end position="363"/>
    </location>
</feature>
<keyword evidence="1" id="KW-0472">Membrane</keyword>
<dbReference type="EMBL" id="JAUJYO010000022">
    <property type="protein sequence ID" value="KAK1281786.1"/>
    <property type="molecule type" value="Genomic_DNA"/>
</dbReference>
<feature type="transmembrane region" description="Helical" evidence="1">
    <location>
        <begin position="174"/>
        <end position="195"/>
    </location>
</feature>
<feature type="transmembrane region" description="Helical" evidence="1">
    <location>
        <begin position="578"/>
        <end position="603"/>
    </location>
</feature>
<feature type="transmembrane region" description="Helical" evidence="1">
    <location>
        <begin position="710"/>
        <end position="729"/>
    </location>
</feature>
<keyword evidence="1" id="KW-1133">Transmembrane helix</keyword>
<evidence type="ECO:0008006" key="4">
    <source>
        <dbReference type="Google" id="ProtNLM"/>
    </source>
</evidence>
<organism evidence="2 3">
    <name type="scientific">Acorus calamus</name>
    <name type="common">Sweet flag</name>
    <dbReference type="NCBI Taxonomy" id="4465"/>
    <lineage>
        <taxon>Eukaryota</taxon>
        <taxon>Viridiplantae</taxon>
        <taxon>Streptophyta</taxon>
        <taxon>Embryophyta</taxon>
        <taxon>Tracheophyta</taxon>
        <taxon>Spermatophyta</taxon>
        <taxon>Magnoliopsida</taxon>
        <taxon>Liliopsida</taxon>
        <taxon>Acoraceae</taxon>
        <taxon>Acorus</taxon>
    </lineage>
</organism>
<dbReference type="PANTHER" id="PTHR35313:SF1">
    <property type="entry name" value="NO EXINE FORMATION 1"/>
    <property type="match status" value="1"/>
</dbReference>
<dbReference type="PANTHER" id="PTHR35313">
    <property type="entry name" value="NO EXINE FORMATION 1"/>
    <property type="match status" value="1"/>
</dbReference>
<reference evidence="2" key="1">
    <citation type="journal article" date="2023" name="Nat. Commun.">
        <title>Diploid and tetraploid genomes of Acorus and the evolution of monocots.</title>
        <authorList>
            <person name="Ma L."/>
            <person name="Liu K.W."/>
            <person name="Li Z."/>
            <person name="Hsiao Y.Y."/>
            <person name="Qi Y."/>
            <person name="Fu T."/>
            <person name="Tang G.D."/>
            <person name="Zhang D."/>
            <person name="Sun W.H."/>
            <person name="Liu D.K."/>
            <person name="Li Y."/>
            <person name="Chen G.Z."/>
            <person name="Liu X.D."/>
            <person name="Liao X.Y."/>
            <person name="Jiang Y.T."/>
            <person name="Yu X."/>
            <person name="Hao Y."/>
            <person name="Huang J."/>
            <person name="Zhao X.W."/>
            <person name="Ke S."/>
            <person name="Chen Y.Y."/>
            <person name="Wu W.L."/>
            <person name="Hsu J.L."/>
            <person name="Lin Y.F."/>
            <person name="Huang M.D."/>
            <person name="Li C.Y."/>
            <person name="Huang L."/>
            <person name="Wang Z.W."/>
            <person name="Zhao X."/>
            <person name="Zhong W.Y."/>
            <person name="Peng D.H."/>
            <person name="Ahmad S."/>
            <person name="Lan S."/>
            <person name="Zhang J.S."/>
            <person name="Tsai W.C."/>
            <person name="Van de Peer Y."/>
            <person name="Liu Z.J."/>
        </authorList>
    </citation>
    <scope>NUCLEOTIDE SEQUENCE</scope>
    <source>
        <strain evidence="2">CP</strain>
    </source>
</reference>
<feature type="transmembrane region" description="Helical" evidence="1">
    <location>
        <begin position="59"/>
        <end position="92"/>
    </location>
</feature>
<dbReference type="AlphaFoldDB" id="A0AAV9BZ02"/>
<feature type="transmembrane region" description="Helical" evidence="1">
    <location>
        <begin position="460"/>
        <end position="481"/>
    </location>
</feature>
<proteinExistence type="predicted"/>
<feature type="transmembrane region" description="Helical" evidence="1">
    <location>
        <begin position="369"/>
        <end position="394"/>
    </location>
</feature>
<feature type="transmembrane region" description="Helical" evidence="1">
    <location>
        <begin position="406"/>
        <end position="424"/>
    </location>
</feature>
<feature type="transmembrane region" description="Helical" evidence="1">
    <location>
        <begin position="540"/>
        <end position="558"/>
    </location>
</feature>